<reference evidence="10" key="1">
    <citation type="submission" date="2006-12" db="EMBL/GenBank/DDBJ databases">
        <title>Complete sequence of Halorhodospira halophila SL1.</title>
        <authorList>
            <consortium name="US DOE Joint Genome Institute"/>
            <person name="Copeland A."/>
            <person name="Lucas S."/>
            <person name="Lapidus A."/>
            <person name="Barry K."/>
            <person name="Detter J.C."/>
            <person name="Glavina del Rio T."/>
            <person name="Hammon N."/>
            <person name="Israni S."/>
            <person name="Dalin E."/>
            <person name="Tice H."/>
            <person name="Pitluck S."/>
            <person name="Saunders E."/>
            <person name="Brettin T."/>
            <person name="Bruce D."/>
            <person name="Han C."/>
            <person name="Tapia R."/>
            <person name="Schmutz J."/>
            <person name="Larimer F."/>
            <person name="Land M."/>
            <person name="Hauser L."/>
            <person name="Kyrpides N."/>
            <person name="Mikhailova N."/>
            <person name="Hoff W."/>
            <person name="Richardson P."/>
        </authorList>
    </citation>
    <scope>NUCLEOTIDE SEQUENCE [LARGE SCALE GENOMIC DNA]</scope>
    <source>
        <strain evidence="10">DSM 244 / SL1</strain>
    </source>
</reference>
<feature type="region of interest" description="Disordered" evidence="7">
    <location>
        <begin position="47"/>
        <end position="89"/>
    </location>
</feature>
<reference evidence="9 10" key="2">
    <citation type="journal article" date="2013" name="Stand. Genomic Sci.">
        <title>Complete genome sequence of Halorhodospira halophila SL1.</title>
        <authorList>
            <person name="Challacombe J.F."/>
            <person name="Majid S."/>
            <person name="Deole R."/>
            <person name="Brettin T.S."/>
            <person name="Bruce D."/>
            <person name="Delano S.F."/>
            <person name="Detter J.C."/>
            <person name="Gleasner C.D."/>
            <person name="Han C.S."/>
            <person name="Misra M."/>
            <person name="Reitenga K.G."/>
            <person name="Mikhailova N."/>
            <person name="Woyke T."/>
            <person name="Pitluck S."/>
            <person name="Nolan M."/>
            <person name="Land M.L."/>
            <person name="Saunders E."/>
            <person name="Tapia R."/>
            <person name="Lapidus A."/>
            <person name="Ivanova N."/>
            <person name="Hoff W.D."/>
        </authorList>
    </citation>
    <scope>NUCLEOTIDE SEQUENCE [LARGE SCALE GENOMIC DNA]</scope>
    <source>
        <strain evidence="10">DSM 244 / SL1</strain>
    </source>
</reference>
<evidence type="ECO:0000256" key="1">
    <source>
        <dbReference type="ARBA" id="ARBA00004117"/>
    </source>
</evidence>
<comment type="function">
    <text evidence="5 6">Structural component of flagellum, the bacterial motility apparatus. Part of the rod structure of flagellar basal body.</text>
</comment>
<evidence type="ECO:0000313" key="9">
    <source>
        <dbReference type="EMBL" id="ABM61307.1"/>
    </source>
</evidence>
<dbReference type="HOGENOM" id="CLU_125463_1_0_6"/>
<dbReference type="PIRSF" id="PIRSF002889">
    <property type="entry name" value="Rod_FlgB"/>
    <property type="match status" value="1"/>
</dbReference>
<evidence type="ECO:0000256" key="3">
    <source>
        <dbReference type="ARBA" id="ARBA00014376"/>
    </source>
</evidence>
<keyword evidence="9" id="KW-0969">Cilium</keyword>
<comment type="subunit">
    <text evidence="6">The basal body constitutes a major portion of the flagellar organelle and consists of a number of rings mounted on a central rod.</text>
</comment>
<dbReference type="eggNOG" id="COG1815">
    <property type="taxonomic scope" value="Bacteria"/>
</dbReference>
<evidence type="ECO:0000256" key="6">
    <source>
        <dbReference type="PIRNR" id="PIRNR002889"/>
    </source>
</evidence>
<feature type="compositionally biased region" description="Polar residues" evidence="7">
    <location>
        <begin position="53"/>
        <end position="63"/>
    </location>
</feature>
<dbReference type="OrthoDB" id="9788334at2"/>
<keyword evidence="9" id="KW-0282">Flagellum</keyword>
<evidence type="ECO:0000256" key="4">
    <source>
        <dbReference type="ARBA" id="ARBA00023143"/>
    </source>
</evidence>
<name>A1WUE5_HALHL</name>
<sequence>MRIGFDQAFSVPEQAMRLRGERNELLASNIANADTPGYKARDMDFREAMRQASEPQPQPLQATSPQHVQPPPSSSMAAGDPKSLYREPHAASLDGNTVEMHVEQAKFAENAVNYQAAVDFLNGRIQKLTGAIRGE</sequence>
<dbReference type="GO" id="GO:0071978">
    <property type="term" value="P:bacterial-type flagellum-dependent swarming motility"/>
    <property type="evidence" value="ECO:0007669"/>
    <property type="project" value="TreeGrafter"/>
</dbReference>
<dbReference type="Pfam" id="PF00460">
    <property type="entry name" value="Flg_bb_rod"/>
    <property type="match status" value="1"/>
</dbReference>
<evidence type="ECO:0000259" key="8">
    <source>
        <dbReference type="Pfam" id="PF00460"/>
    </source>
</evidence>
<protein>
    <recommendedName>
        <fullName evidence="3 6">Flagellar basal body rod protein FlgB</fullName>
    </recommendedName>
</protein>
<dbReference type="Proteomes" id="UP000000647">
    <property type="component" value="Chromosome"/>
</dbReference>
<keyword evidence="4 6" id="KW-0975">Bacterial flagellum</keyword>
<evidence type="ECO:0000313" key="10">
    <source>
        <dbReference type="Proteomes" id="UP000000647"/>
    </source>
</evidence>
<dbReference type="InterPro" id="IPR006300">
    <property type="entry name" value="FlgB"/>
</dbReference>
<dbReference type="InterPro" id="IPR001444">
    <property type="entry name" value="Flag_bb_rod_N"/>
</dbReference>
<gene>
    <name evidence="9" type="ordered locus">Hhal_0520</name>
</gene>
<comment type="subcellular location">
    <subcellularLocation>
        <location evidence="1 6">Bacterial flagellum basal body</location>
    </subcellularLocation>
</comment>
<evidence type="ECO:0000256" key="2">
    <source>
        <dbReference type="ARBA" id="ARBA00009677"/>
    </source>
</evidence>
<dbReference type="RefSeq" id="WP_011813330.1">
    <property type="nucleotide sequence ID" value="NC_008789.1"/>
</dbReference>
<dbReference type="GO" id="GO:0030694">
    <property type="term" value="C:bacterial-type flagellum basal body, rod"/>
    <property type="evidence" value="ECO:0007669"/>
    <property type="project" value="InterPro"/>
</dbReference>
<evidence type="ECO:0000256" key="5">
    <source>
        <dbReference type="ARBA" id="ARBA00024934"/>
    </source>
</evidence>
<keyword evidence="9" id="KW-0966">Cell projection</keyword>
<proteinExistence type="inferred from homology"/>
<evidence type="ECO:0000256" key="7">
    <source>
        <dbReference type="SAM" id="MobiDB-lite"/>
    </source>
</evidence>
<dbReference type="PANTHER" id="PTHR30435">
    <property type="entry name" value="FLAGELLAR PROTEIN"/>
    <property type="match status" value="1"/>
</dbReference>
<keyword evidence="10" id="KW-1185">Reference proteome</keyword>
<dbReference type="PANTHER" id="PTHR30435:SF12">
    <property type="entry name" value="FLAGELLAR BASAL BODY ROD PROTEIN FLGB"/>
    <property type="match status" value="1"/>
</dbReference>
<feature type="domain" description="Flagellar basal body rod protein N-terminal" evidence="8">
    <location>
        <begin position="26"/>
        <end position="39"/>
    </location>
</feature>
<dbReference type="EMBL" id="CP000544">
    <property type="protein sequence ID" value="ABM61307.1"/>
    <property type="molecule type" value="Genomic_DNA"/>
</dbReference>
<dbReference type="NCBIfam" id="TIGR01396">
    <property type="entry name" value="FlgB"/>
    <property type="match status" value="1"/>
</dbReference>
<dbReference type="AlphaFoldDB" id="A1WUE5"/>
<comment type="similarity">
    <text evidence="2 6">Belongs to the flagella basal body rod proteins family.</text>
</comment>
<dbReference type="STRING" id="349124.Hhal_0520"/>
<accession>A1WUE5</accession>
<dbReference type="KEGG" id="hha:Hhal_0520"/>
<organism evidence="9 10">
    <name type="scientific">Halorhodospira halophila (strain DSM 244 / SL1)</name>
    <name type="common">Ectothiorhodospira halophila (strain DSM 244 / SL1)</name>
    <dbReference type="NCBI Taxonomy" id="349124"/>
    <lineage>
        <taxon>Bacteria</taxon>
        <taxon>Pseudomonadati</taxon>
        <taxon>Pseudomonadota</taxon>
        <taxon>Gammaproteobacteria</taxon>
        <taxon>Chromatiales</taxon>
        <taxon>Ectothiorhodospiraceae</taxon>
        <taxon>Halorhodospira</taxon>
    </lineage>
</organism>